<dbReference type="InterPro" id="IPR005653">
    <property type="entry name" value="OstA-like_N"/>
</dbReference>
<evidence type="ECO:0000256" key="2">
    <source>
        <dbReference type="ARBA" id="ARBA00022729"/>
    </source>
</evidence>
<name>A0A8J2U6Y9_9GAMM</name>
<dbReference type="PANTHER" id="PTHR36504:SF1">
    <property type="entry name" value="LIPOPOLYSACCHARIDE EXPORT SYSTEM PROTEIN LPTA"/>
    <property type="match status" value="1"/>
</dbReference>
<dbReference type="GO" id="GO:0015920">
    <property type="term" value="P:lipopolysaccharide transport"/>
    <property type="evidence" value="ECO:0007669"/>
    <property type="project" value="UniProtKB-UniRule"/>
</dbReference>
<sequence>MAIQRDFDEKVEISAEQNAFDIKANVLKYTGDVKVAQGTMQIFADNLTILNANEEGQQVLVADGAPVRYSQVLDNGKVMDAQADKMRYELNSRILLLTGNAQVMQEDSLVKGDRIRYNLDKQLLEADGNADGNKRVTTIFIPEQVKQQLDEKPKAVKAEQEGN</sequence>
<organism evidence="6 7">
    <name type="scientific">Neiella marina</name>
    <dbReference type="NCBI Taxonomy" id="508461"/>
    <lineage>
        <taxon>Bacteria</taxon>
        <taxon>Pseudomonadati</taxon>
        <taxon>Pseudomonadota</taxon>
        <taxon>Gammaproteobacteria</taxon>
        <taxon>Alteromonadales</taxon>
        <taxon>Echinimonadaceae</taxon>
        <taxon>Neiella</taxon>
    </lineage>
</organism>
<feature type="domain" description="Organic solvent tolerance-like N-terminal" evidence="5">
    <location>
        <begin position="12"/>
        <end position="122"/>
    </location>
</feature>
<evidence type="ECO:0000313" key="7">
    <source>
        <dbReference type="Proteomes" id="UP000619743"/>
    </source>
</evidence>
<proteinExistence type="inferred from homology"/>
<dbReference type="HAMAP" id="MF_01914">
    <property type="entry name" value="LPS_assembly_LptA"/>
    <property type="match status" value="1"/>
</dbReference>
<evidence type="ECO:0000313" key="6">
    <source>
        <dbReference type="EMBL" id="GGA83116.1"/>
    </source>
</evidence>
<dbReference type="EMBL" id="BMDX01000014">
    <property type="protein sequence ID" value="GGA83116.1"/>
    <property type="molecule type" value="Genomic_DNA"/>
</dbReference>
<dbReference type="GO" id="GO:0043165">
    <property type="term" value="P:Gram-negative-bacterium-type cell outer membrane assembly"/>
    <property type="evidence" value="ECO:0007669"/>
    <property type="project" value="UniProtKB-UniRule"/>
</dbReference>
<dbReference type="GO" id="GO:0017089">
    <property type="term" value="F:glycolipid transfer activity"/>
    <property type="evidence" value="ECO:0007669"/>
    <property type="project" value="TreeGrafter"/>
</dbReference>
<dbReference type="InterPro" id="IPR014340">
    <property type="entry name" value="LptA"/>
</dbReference>
<reference evidence="7" key="1">
    <citation type="journal article" date="2019" name="Int. J. Syst. Evol. Microbiol.">
        <title>The Global Catalogue of Microorganisms (GCM) 10K type strain sequencing project: providing services to taxonomists for standard genome sequencing and annotation.</title>
        <authorList>
            <consortium name="The Broad Institute Genomics Platform"/>
            <consortium name="The Broad Institute Genome Sequencing Center for Infectious Disease"/>
            <person name="Wu L."/>
            <person name="Ma J."/>
        </authorList>
    </citation>
    <scope>NUCLEOTIDE SEQUENCE [LARGE SCALE GENOMIC DNA]</scope>
    <source>
        <strain evidence="7">CGMCC 1.10130</strain>
    </source>
</reference>
<keyword evidence="7" id="KW-1185">Reference proteome</keyword>
<comment type="subunit">
    <text evidence="4">Component of the lipopolysaccharide transport and assembly complex.</text>
</comment>
<gene>
    <name evidence="4 6" type="primary">lptA</name>
    <name evidence="6" type="ORF">GCM10011369_26380</name>
</gene>
<comment type="similarity">
    <text evidence="4">Belongs to the LptA family.</text>
</comment>
<keyword evidence="2" id="KW-0732">Signal</keyword>
<dbReference type="Proteomes" id="UP000619743">
    <property type="component" value="Unassembled WGS sequence"/>
</dbReference>
<evidence type="ECO:0000256" key="4">
    <source>
        <dbReference type="HAMAP-Rule" id="MF_01914"/>
    </source>
</evidence>
<dbReference type="AlphaFoldDB" id="A0A8J2U6Y9"/>
<dbReference type="GO" id="GO:0001530">
    <property type="term" value="F:lipopolysaccharide binding"/>
    <property type="evidence" value="ECO:0007669"/>
    <property type="project" value="InterPro"/>
</dbReference>
<keyword evidence="3 4" id="KW-0574">Periplasm</keyword>
<dbReference type="InterPro" id="IPR052037">
    <property type="entry name" value="LPS_export_LptA"/>
</dbReference>
<evidence type="ECO:0000256" key="1">
    <source>
        <dbReference type="ARBA" id="ARBA00022448"/>
    </source>
</evidence>
<accession>A0A8J2U6Y9</accession>
<dbReference type="PANTHER" id="PTHR36504">
    <property type="entry name" value="LIPOPOLYSACCHARIDE EXPORT SYSTEM PROTEIN LPTA"/>
    <property type="match status" value="1"/>
</dbReference>
<comment type="function">
    <text evidence="4">Involved in the assembly of lipopolysaccharide (LPS). Required for the translocation of LPS from the inner membrane to the outer membrane. May form a bridge between the inner membrane and the outer membrane, via interactions with LptC and LptD, thereby facilitating LPS transfer across the periplasm.</text>
</comment>
<keyword evidence="1 4" id="KW-0813">Transport</keyword>
<evidence type="ECO:0000256" key="3">
    <source>
        <dbReference type="ARBA" id="ARBA00022764"/>
    </source>
</evidence>
<dbReference type="Gene3D" id="2.60.450.10">
    <property type="entry name" value="Lipopolysaccharide (LPS) transport protein A like domain"/>
    <property type="match status" value="1"/>
</dbReference>
<dbReference type="Pfam" id="PF03968">
    <property type="entry name" value="LptD_N"/>
    <property type="match status" value="1"/>
</dbReference>
<dbReference type="GO" id="GO:0009279">
    <property type="term" value="C:cell outer membrane"/>
    <property type="evidence" value="ECO:0007669"/>
    <property type="project" value="TreeGrafter"/>
</dbReference>
<dbReference type="NCBIfam" id="TIGR03002">
    <property type="entry name" value="outer_YhbN_LptA"/>
    <property type="match status" value="1"/>
</dbReference>
<comment type="subcellular location">
    <subcellularLocation>
        <location evidence="4">Periplasm</location>
    </subcellularLocation>
</comment>
<comment type="caution">
    <text evidence="6">The sequence shown here is derived from an EMBL/GenBank/DDBJ whole genome shotgun (WGS) entry which is preliminary data.</text>
</comment>
<protein>
    <recommendedName>
        <fullName evidence="4">Lipopolysaccharide export system protein LptA</fullName>
    </recommendedName>
</protein>
<dbReference type="GO" id="GO:0030288">
    <property type="term" value="C:outer membrane-bounded periplasmic space"/>
    <property type="evidence" value="ECO:0007669"/>
    <property type="project" value="TreeGrafter"/>
</dbReference>
<evidence type="ECO:0000259" key="5">
    <source>
        <dbReference type="Pfam" id="PF03968"/>
    </source>
</evidence>